<dbReference type="Pfam" id="PF04397">
    <property type="entry name" value="LytTR"/>
    <property type="match status" value="1"/>
</dbReference>
<dbReference type="AlphaFoldDB" id="A0A0E9N5D5"/>
<accession>A0A0E9N5D5</accession>
<sequence>MKVLIVEDELIAARRLKSMLSELDREIAVVDTIDSVAQFRKVSSNLPEVDLIFLDIELGDGKSLDILSQLRLECPVIFITAYQEYALKAFKLNSVDYLLKPLQREELESAMLKFRKFHLGRQNDFSRQLQMVLHSLQTGEIKASRDRFLARQGTRFISVATDQIAYFYKKEKLQFIKTVQNEDFVIDKSLEDIELEVDEKSFFRANRQFVLRYESIDRVHAWFSGKLRVQVKPIAYEEIIISRLKAADFKRWLGE</sequence>
<dbReference type="EMBL" id="BBWV01000004">
    <property type="protein sequence ID" value="GAO44891.1"/>
    <property type="molecule type" value="Genomic_DNA"/>
</dbReference>
<dbReference type="RefSeq" id="WP_046370885.1">
    <property type="nucleotide sequence ID" value="NZ_BBWV01000004.1"/>
</dbReference>
<protein>
    <submittedName>
        <fullName evidence="4">Putative two-component response regulator</fullName>
    </submittedName>
</protein>
<dbReference type="InterPro" id="IPR046947">
    <property type="entry name" value="LytR-like"/>
</dbReference>
<dbReference type="InterPro" id="IPR007492">
    <property type="entry name" value="LytTR_DNA-bd_dom"/>
</dbReference>
<gene>
    <name evidence="4" type="ORF">FPE01S_04_01340</name>
</gene>
<dbReference type="SMART" id="SM00448">
    <property type="entry name" value="REC"/>
    <property type="match status" value="1"/>
</dbReference>
<dbReference type="InterPro" id="IPR011006">
    <property type="entry name" value="CheY-like_superfamily"/>
</dbReference>
<dbReference type="GO" id="GO:0000156">
    <property type="term" value="F:phosphorelay response regulator activity"/>
    <property type="evidence" value="ECO:0007669"/>
    <property type="project" value="InterPro"/>
</dbReference>
<name>A0A0E9N5D5_9BACT</name>
<feature type="domain" description="HTH LytTR-type" evidence="3">
    <location>
        <begin position="148"/>
        <end position="255"/>
    </location>
</feature>
<evidence type="ECO:0000313" key="5">
    <source>
        <dbReference type="Proteomes" id="UP000033121"/>
    </source>
</evidence>
<dbReference type="Pfam" id="PF00072">
    <property type="entry name" value="Response_reg"/>
    <property type="match status" value="1"/>
</dbReference>
<evidence type="ECO:0000259" key="2">
    <source>
        <dbReference type="PROSITE" id="PS50110"/>
    </source>
</evidence>
<feature type="domain" description="Response regulatory" evidence="2">
    <location>
        <begin position="2"/>
        <end position="115"/>
    </location>
</feature>
<comment type="caution">
    <text evidence="4">The sequence shown here is derived from an EMBL/GenBank/DDBJ whole genome shotgun (WGS) entry which is preliminary data.</text>
</comment>
<evidence type="ECO:0000259" key="3">
    <source>
        <dbReference type="PROSITE" id="PS50930"/>
    </source>
</evidence>
<evidence type="ECO:0000313" key="4">
    <source>
        <dbReference type="EMBL" id="GAO44891.1"/>
    </source>
</evidence>
<dbReference type="PANTHER" id="PTHR37299">
    <property type="entry name" value="TRANSCRIPTIONAL REGULATOR-RELATED"/>
    <property type="match status" value="1"/>
</dbReference>
<dbReference type="PROSITE" id="PS50930">
    <property type="entry name" value="HTH_LYTTR"/>
    <property type="match status" value="1"/>
</dbReference>
<dbReference type="PANTHER" id="PTHR37299:SF1">
    <property type="entry name" value="STAGE 0 SPORULATION PROTEIN A HOMOLOG"/>
    <property type="match status" value="1"/>
</dbReference>
<keyword evidence="5" id="KW-1185">Reference proteome</keyword>
<dbReference type="GO" id="GO:0003677">
    <property type="term" value="F:DNA binding"/>
    <property type="evidence" value="ECO:0007669"/>
    <property type="project" value="InterPro"/>
</dbReference>
<dbReference type="Gene3D" id="2.40.50.1020">
    <property type="entry name" value="LytTr DNA-binding domain"/>
    <property type="match status" value="1"/>
</dbReference>
<dbReference type="SMART" id="SM00850">
    <property type="entry name" value="LytTR"/>
    <property type="match status" value="1"/>
</dbReference>
<reference evidence="4 5" key="1">
    <citation type="submission" date="2015-04" db="EMBL/GenBank/DDBJ databases">
        <title>Whole genome shotgun sequence of Flavihumibacter petaseus NBRC 106054.</title>
        <authorList>
            <person name="Miyazawa S."/>
            <person name="Hosoyama A."/>
            <person name="Hashimoto M."/>
            <person name="Noguchi M."/>
            <person name="Tsuchikane K."/>
            <person name="Ohji S."/>
            <person name="Yamazoe A."/>
            <person name="Ichikawa N."/>
            <person name="Kimura A."/>
            <person name="Fujita N."/>
        </authorList>
    </citation>
    <scope>NUCLEOTIDE SEQUENCE [LARGE SCALE GENOMIC DNA]</scope>
    <source>
        <strain evidence="4 5">NBRC 106054</strain>
    </source>
</reference>
<dbReference type="InterPro" id="IPR001789">
    <property type="entry name" value="Sig_transdc_resp-reg_receiver"/>
</dbReference>
<proteinExistence type="predicted"/>
<evidence type="ECO:0000256" key="1">
    <source>
        <dbReference type="PROSITE-ProRule" id="PRU00169"/>
    </source>
</evidence>
<dbReference type="Proteomes" id="UP000033121">
    <property type="component" value="Unassembled WGS sequence"/>
</dbReference>
<dbReference type="OrthoDB" id="2168082at2"/>
<feature type="modified residue" description="4-aspartylphosphate" evidence="1">
    <location>
        <position position="55"/>
    </location>
</feature>
<organism evidence="4 5">
    <name type="scientific">Flavihumibacter petaseus NBRC 106054</name>
    <dbReference type="NCBI Taxonomy" id="1220578"/>
    <lineage>
        <taxon>Bacteria</taxon>
        <taxon>Pseudomonadati</taxon>
        <taxon>Bacteroidota</taxon>
        <taxon>Chitinophagia</taxon>
        <taxon>Chitinophagales</taxon>
        <taxon>Chitinophagaceae</taxon>
        <taxon>Flavihumibacter</taxon>
    </lineage>
</organism>
<dbReference type="PROSITE" id="PS50110">
    <property type="entry name" value="RESPONSE_REGULATORY"/>
    <property type="match status" value="1"/>
</dbReference>
<dbReference type="SUPFAM" id="SSF52172">
    <property type="entry name" value="CheY-like"/>
    <property type="match status" value="1"/>
</dbReference>
<keyword evidence="1" id="KW-0597">Phosphoprotein</keyword>
<dbReference type="STRING" id="1220578.FPE01S_04_01340"/>
<dbReference type="Gene3D" id="3.40.50.2300">
    <property type="match status" value="1"/>
</dbReference>